<sequence>MEAVDFLDMEQGDRIGHGTAAGIEPSLWMNRMGKTVKMRKGEWLDDLIVAYHLISGNENKYDDLIHLLPKLHNLIVDLHKEIYGTFNSIKEMTDAWAFRKYDGDILRGYTHIDKFDFAEMEKVTRMFEENTAAKRLYQEYHFDTRVKEEYDRLCDVDIEKGLFTAENLYHIQKLVLNKIAMKGVALEVLLTSNTAISFYRESKEHHLEKWLGDDLDEDGMLTPSIVVGSDDPGIFMTNIYIEYARIATYLEQKGYGYTERMHILEDLIKNGEYFKFGG</sequence>
<proteinExistence type="predicted"/>
<dbReference type="Proteomes" id="UP000284548">
    <property type="component" value="Unassembled WGS sequence"/>
</dbReference>
<evidence type="ECO:0000313" key="1">
    <source>
        <dbReference type="EMBL" id="RHH74963.1"/>
    </source>
</evidence>
<dbReference type="EMBL" id="QRKB01000075">
    <property type="protein sequence ID" value="RHH74963.1"/>
    <property type="molecule type" value="Genomic_DNA"/>
</dbReference>
<reference evidence="1 2" key="1">
    <citation type="submission" date="2018-08" db="EMBL/GenBank/DDBJ databases">
        <title>A genome reference for cultivated species of the human gut microbiota.</title>
        <authorList>
            <person name="Zou Y."/>
            <person name="Xue W."/>
            <person name="Luo G."/>
        </authorList>
    </citation>
    <scope>NUCLEOTIDE SEQUENCE [LARGE SCALE GENOMIC DNA]</scope>
    <source>
        <strain evidence="1 2">AM16-54</strain>
    </source>
</reference>
<name>A0A414XM84_9BACT</name>
<evidence type="ECO:0000313" key="2">
    <source>
        <dbReference type="Proteomes" id="UP000284548"/>
    </source>
</evidence>
<dbReference type="Gene3D" id="3.20.20.140">
    <property type="entry name" value="Metal-dependent hydrolases"/>
    <property type="match status" value="1"/>
</dbReference>
<gene>
    <name evidence="1" type="ORF">DW192_15640</name>
</gene>
<dbReference type="InterPro" id="IPR032466">
    <property type="entry name" value="Metal_Hydrolase"/>
</dbReference>
<organism evidence="1 2">
    <name type="scientific">Segatella copri</name>
    <dbReference type="NCBI Taxonomy" id="165179"/>
    <lineage>
        <taxon>Bacteria</taxon>
        <taxon>Pseudomonadati</taxon>
        <taxon>Bacteroidota</taxon>
        <taxon>Bacteroidia</taxon>
        <taxon>Bacteroidales</taxon>
        <taxon>Prevotellaceae</taxon>
        <taxon>Segatella</taxon>
    </lineage>
</organism>
<accession>A0A414XM84</accession>
<comment type="caution">
    <text evidence="1">The sequence shown here is derived from an EMBL/GenBank/DDBJ whole genome shotgun (WGS) entry which is preliminary data.</text>
</comment>
<evidence type="ECO:0008006" key="3">
    <source>
        <dbReference type="Google" id="ProtNLM"/>
    </source>
</evidence>
<dbReference type="AlphaFoldDB" id="A0A414XM84"/>
<dbReference type="SUPFAM" id="SSF51556">
    <property type="entry name" value="Metallo-dependent hydrolases"/>
    <property type="match status" value="1"/>
</dbReference>
<protein>
    <recommendedName>
        <fullName evidence="3">Adenosine deaminase</fullName>
    </recommendedName>
</protein>